<gene>
    <name evidence="1" type="ORF">AQUCO_02900025v1</name>
</gene>
<dbReference type="STRING" id="218851.A0A2G5D2Z7"/>
<organism evidence="1 2">
    <name type="scientific">Aquilegia coerulea</name>
    <name type="common">Rocky mountain columbine</name>
    <dbReference type="NCBI Taxonomy" id="218851"/>
    <lineage>
        <taxon>Eukaryota</taxon>
        <taxon>Viridiplantae</taxon>
        <taxon>Streptophyta</taxon>
        <taxon>Embryophyta</taxon>
        <taxon>Tracheophyta</taxon>
        <taxon>Spermatophyta</taxon>
        <taxon>Magnoliopsida</taxon>
        <taxon>Ranunculales</taxon>
        <taxon>Ranunculaceae</taxon>
        <taxon>Thalictroideae</taxon>
        <taxon>Aquilegia</taxon>
    </lineage>
</organism>
<dbReference type="EMBL" id="KZ305046">
    <property type="protein sequence ID" value="PIA37892.1"/>
    <property type="molecule type" value="Genomic_DNA"/>
</dbReference>
<name>A0A2G5D2Z7_AQUCA</name>
<protein>
    <recommendedName>
        <fullName evidence="3">Transposase Tnp1/En/Spm-like domain-containing protein</fullName>
    </recommendedName>
</protein>
<accession>A0A2G5D2Z7</accession>
<evidence type="ECO:0000313" key="1">
    <source>
        <dbReference type="EMBL" id="PIA37892.1"/>
    </source>
</evidence>
<dbReference type="Proteomes" id="UP000230069">
    <property type="component" value="Unassembled WGS sequence"/>
</dbReference>
<dbReference type="InParanoid" id="A0A2G5D2Z7"/>
<dbReference type="AlphaFoldDB" id="A0A2G5D2Z7"/>
<keyword evidence="2" id="KW-1185">Reference proteome</keyword>
<evidence type="ECO:0008006" key="3">
    <source>
        <dbReference type="Google" id="ProtNLM"/>
    </source>
</evidence>
<dbReference type="PANTHER" id="PTHR33018:SF34">
    <property type="entry name" value="OS02G0472350 PROTEIN"/>
    <property type="match status" value="1"/>
</dbReference>
<reference evidence="1 2" key="1">
    <citation type="submission" date="2017-09" db="EMBL/GenBank/DDBJ databases">
        <title>WGS assembly of Aquilegia coerulea Goldsmith.</title>
        <authorList>
            <person name="Hodges S."/>
            <person name="Kramer E."/>
            <person name="Nordborg M."/>
            <person name="Tomkins J."/>
            <person name="Borevitz J."/>
            <person name="Derieg N."/>
            <person name="Yan J."/>
            <person name="Mihaltcheva S."/>
            <person name="Hayes R.D."/>
            <person name="Rokhsar D."/>
        </authorList>
    </citation>
    <scope>NUCLEOTIDE SEQUENCE [LARGE SCALE GENOMIC DNA]</scope>
    <source>
        <strain evidence="2">cv. Goldsmith</strain>
    </source>
</reference>
<dbReference type="OrthoDB" id="1901158at2759"/>
<evidence type="ECO:0000313" key="2">
    <source>
        <dbReference type="Proteomes" id="UP000230069"/>
    </source>
</evidence>
<dbReference type="PANTHER" id="PTHR33018">
    <property type="entry name" value="OS10G0338966 PROTEIN-RELATED"/>
    <property type="match status" value="1"/>
</dbReference>
<sequence>MDPLHWRGFCINEHTEKQKEIKKKNAASRKRWKTTHCLGRRSYAQNKQNPGKKARRVDAWKRGRERADGSILESAPMSNLQEKVVAADERITSSGSIDVDDIDHDALTEVFGKQILRTDFVTTLHEKDIVASNANVHEKMGMMQSKINNMEDMMKVVLEQVTLTNMTTGRANSPNATTPTTEVASSSLPRAHIIPTNLMNSYVHVHQSDTPQRVFLLDRNKEVVAIGVVDTENGGICHGREVDDGEVKVYVEKAFDGSTPIYDGPQNSCTTLDDIADGGYLIWLKARLRYER</sequence>
<proteinExistence type="predicted"/>